<evidence type="ECO:0000256" key="4">
    <source>
        <dbReference type="ARBA" id="ARBA00022912"/>
    </source>
</evidence>
<proteinExistence type="inferred from homology"/>
<comment type="catalytic activity">
    <reaction evidence="5">
        <text>O-phospho-L-tyrosyl-[protein] + H2O = L-tyrosyl-[protein] + phosphate</text>
        <dbReference type="Rhea" id="RHEA:10684"/>
        <dbReference type="Rhea" id="RHEA-COMP:10136"/>
        <dbReference type="Rhea" id="RHEA-COMP:20101"/>
        <dbReference type="ChEBI" id="CHEBI:15377"/>
        <dbReference type="ChEBI" id="CHEBI:43474"/>
        <dbReference type="ChEBI" id="CHEBI:46858"/>
        <dbReference type="ChEBI" id="CHEBI:61978"/>
        <dbReference type="EC" id="3.1.3.48"/>
    </reaction>
</comment>
<dbReference type="Gene3D" id="3.20.20.140">
    <property type="entry name" value="Metal-dependent hydrolases"/>
    <property type="match status" value="1"/>
</dbReference>
<evidence type="ECO:0000313" key="6">
    <source>
        <dbReference type="EMBL" id="EHI59669.1"/>
    </source>
</evidence>
<dbReference type="PIRSF" id="PIRSF016557">
    <property type="entry name" value="Caps_synth_CpsB"/>
    <property type="match status" value="1"/>
</dbReference>
<evidence type="ECO:0000256" key="5">
    <source>
        <dbReference type="ARBA" id="ARBA00051722"/>
    </source>
</evidence>
<dbReference type="GO" id="GO:0030145">
    <property type="term" value="F:manganese ion binding"/>
    <property type="evidence" value="ECO:0007669"/>
    <property type="project" value="InterPro"/>
</dbReference>
<reference evidence="6 7" key="1">
    <citation type="submission" date="2011-08" db="EMBL/GenBank/DDBJ databases">
        <title>The Genome Sequence of Clostridium hathewayi WAL-18680.</title>
        <authorList>
            <consortium name="The Broad Institute Genome Sequencing Platform"/>
            <person name="Earl A."/>
            <person name="Ward D."/>
            <person name="Feldgarden M."/>
            <person name="Gevers D."/>
            <person name="Finegold S.M."/>
            <person name="Summanen P.H."/>
            <person name="Molitoris D.R."/>
            <person name="Song M."/>
            <person name="Daigneault M."/>
            <person name="Allen-Vercoe E."/>
            <person name="Young S.K."/>
            <person name="Zeng Q."/>
            <person name="Gargeya S."/>
            <person name="Fitzgerald M."/>
            <person name="Haas B."/>
            <person name="Abouelleil A."/>
            <person name="Alvarado L."/>
            <person name="Arachchi H.M."/>
            <person name="Berlin A."/>
            <person name="Brown A."/>
            <person name="Chapman S.B."/>
            <person name="Chen Z."/>
            <person name="Dunbar C."/>
            <person name="Freedman E."/>
            <person name="Gearin G."/>
            <person name="Gellesch M."/>
            <person name="Goldberg J."/>
            <person name="Griggs A."/>
            <person name="Gujja S."/>
            <person name="Heiman D."/>
            <person name="Howarth C."/>
            <person name="Larson L."/>
            <person name="Lui A."/>
            <person name="MacDonald P.J.P."/>
            <person name="Montmayeur A."/>
            <person name="Murphy C."/>
            <person name="Neiman D."/>
            <person name="Pearson M."/>
            <person name="Priest M."/>
            <person name="Roberts A."/>
            <person name="Saif S."/>
            <person name="Shea T."/>
            <person name="Shenoy N."/>
            <person name="Sisk P."/>
            <person name="Stolte C."/>
            <person name="Sykes S."/>
            <person name="Wortman J."/>
            <person name="Nusbaum C."/>
            <person name="Birren B."/>
        </authorList>
    </citation>
    <scope>NUCLEOTIDE SEQUENCE [LARGE SCALE GENOMIC DNA]</scope>
    <source>
        <strain evidence="6 7">WAL-18680</strain>
    </source>
</reference>
<dbReference type="UniPathway" id="UPA00934"/>
<comment type="caution">
    <text evidence="6">The sequence shown here is derived from an EMBL/GenBank/DDBJ whole genome shotgun (WGS) entry which is preliminary data.</text>
</comment>
<dbReference type="GO" id="GO:0004725">
    <property type="term" value="F:protein tyrosine phosphatase activity"/>
    <property type="evidence" value="ECO:0007669"/>
    <property type="project" value="UniProtKB-EC"/>
</dbReference>
<organism evidence="6 7">
    <name type="scientific">Hungatella hathewayi WAL-18680</name>
    <dbReference type="NCBI Taxonomy" id="742737"/>
    <lineage>
        <taxon>Bacteria</taxon>
        <taxon>Bacillati</taxon>
        <taxon>Bacillota</taxon>
        <taxon>Clostridia</taxon>
        <taxon>Lachnospirales</taxon>
        <taxon>Lachnospiraceae</taxon>
        <taxon>Hungatella</taxon>
    </lineage>
</organism>
<dbReference type="PANTHER" id="PTHR39181">
    <property type="entry name" value="TYROSINE-PROTEIN PHOSPHATASE YWQE"/>
    <property type="match status" value="1"/>
</dbReference>
<dbReference type="SUPFAM" id="SSF51556">
    <property type="entry name" value="Metallo-dependent hydrolases"/>
    <property type="match status" value="1"/>
</dbReference>
<comment type="similarity">
    <text evidence="1">Belongs to the metallo-dependent hydrolases superfamily. CpsB/CapC family.</text>
</comment>
<name>G5IFS1_9FIRM</name>
<keyword evidence="3" id="KW-0378">Hydrolase</keyword>
<dbReference type="HOGENOM" id="CLU_085966_1_1_9"/>
<dbReference type="PATRIC" id="fig|742737.3.peg.2373"/>
<gene>
    <name evidence="6" type="ORF">HMPREF9473_02349</name>
</gene>
<keyword evidence="4" id="KW-0904">Protein phosphatase</keyword>
<accession>G5IFS1</accession>
<keyword evidence="7" id="KW-1185">Reference proteome</keyword>
<sequence length="242" mass="27811">MRKLYDVHCHLIPGVDDGSRDLEESIRAIEEEYRQGVRTIICTSHISGKDTGEQGENIWLQFQKLKEALRERTFGREMKLYLGNEVFYSDTALELLKEGIASTMAGSQYVLVEFSPSVEYRVMYRGMRNLLTSGYLPILAHMERYECLAKEEHVRELEETGIYLQVNASTIKAGMFDAAANRARKLVKQGRIHFLGTDSHGMSYRPPKIADAVKWIENHCGEEIARRILYEYPQAVIDDIEI</sequence>
<dbReference type="EMBL" id="ADLN01000049">
    <property type="protein sequence ID" value="EHI59669.1"/>
    <property type="molecule type" value="Genomic_DNA"/>
</dbReference>
<evidence type="ECO:0000256" key="1">
    <source>
        <dbReference type="ARBA" id="ARBA00005750"/>
    </source>
</evidence>
<dbReference type="Proteomes" id="UP000005384">
    <property type="component" value="Unassembled WGS sequence"/>
</dbReference>
<dbReference type="AlphaFoldDB" id="G5IFS1"/>
<dbReference type="OrthoDB" id="9788539at2"/>
<dbReference type="Pfam" id="PF19567">
    <property type="entry name" value="CpsB_CapC"/>
    <property type="match status" value="1"/>
</dbReference>
<dbReference type="PANTHER" id="PTHR39181:SF1">
    <property type="entry name" value="TYROSINE-PROTEIN PHOSPHATASE YWQE"/>
    <property type="match status" value="1"/>
</dbReference>
<dbReference type="EC" id="3.1.3.48" evidence="2"/>
<dbReference type="RefSeq" id="WP_006780329.1">
    <property type="nucleotide sequence ID" value="NZ_CP040506.1"/>
</dbReference>
<dbReference type="InterPro" id="IPR032466">
    <property type="entry name" value="Metal_Hydrolase"/>
</dbReference>
<evidence type="ECO:0000313" key="7">
    <source>
        <dbReference type="Proteomes" id="UP000005384"/>
    </source>
</evidence>
<evidence type="ECO:0000256" key="3">
    <source>
        <dbReference type="ARBA" id="ARBA00022801"/>
    </source>
</evidence>
<evidence type="ECO:0000256" key="2">
    <source>
        <dbReference type="ARBA" id="ARBA00013064"/>
    </source>
</evidence>
<protein>
    <recommendedName>
        <fullName evidence="2">protein-tyrosine-phosphatase</fullName>
        <ecNumber evidence="2">3.1.3.48</ecNumber>
    </recommendedName>
</protein>
<dbReference type="GO" id="GO:0045227">
    <property type="term" value="P:capsule polysaccharide biosynthetic process"/>
    <property type="evidence" value="ECO:0007669"/>
    <property type="project" value="UniProtKB-UniPathway"/>
</dbReference>
<dbReference type="InterPro" id="IPR016667">
    <property type="entry name" value="Caps_polysacc_synth_CpsB/CapC"/>
</dbReference>